<dbReference type="OrthoDB" id="9812676at2"/>
<gene>
    <name evidence="3" type="ORF">SAMN06265376_101683</name>
</gene>
<dbReference type="AlphaFoldDB" id="A0A238W6W0"/>
<keyword evidence="4" id="KW-1185">Reference proteome</keyword>
<dbReference type="FunFam" id="2.40.50.100:FF:000003">
    <property type="entry name" value="Acetyl-CoA carboxylase biotin carboxyl carrier protein"/>
    <property type="match status" value="1"/>
</dbReference>
<evidence type="ECO:0000259" key="2">
    <source>
        <dbReference type="PROSITE" id="PS50968"/>
    </source>
</evidence>
<name>A0A238W6W0_9FLAO</name>
<dbReference type="EMBL" id="FZNY01000001">
    <property type="protein sequence ID" value="SNR41439.1"/>
    <property type="molecule type" value="Genomic_DNA"/>
</dbReference>
<dbReference type="InterPro" id="IPR050709">
    <property type="entry name" value="Biotin_Carboxyl_Carrier/Decarb"/>
</dbReference>
<proteinExistence type="predicted"/>
<evidence type="ECO:0000313" key="3">
    <source>
        <dbReference type="EMBL" id="SNR41439.1"/>
    </source>
</evidence>
<dbReference type="Pfam" id="PF00364">
    <property type="entry name" value="Biotin_lipoyl"/>
    <property type="match status" value="1"/>
</dbReference>
<evidence type="ECO:0000256" key="1">
    <source>
        <dbReference type="ARBA" id="ARBA00023267"/>
    </source>
</evidence>
<evidence type="ECO:0000313" key="4">
    <source>
        <dbReference type="Proteomes" id="UP000198379"/>
    </source>
</evidence>
<feature type="domain" description="Lipoyl-binding" evidence="2">
    <location>
        <begin position="83"/>
        <end position="161"/>
    </location>
</feature>
<dbReference type="InterPro" id="IPR000089">
    <property type="entry name" value="Biotin_lipoyl"/>
</dbReference>
<dbReference type="InterPro" id="IPR011053">
    <property type="entry name" value="Single_hybrid_motif"/>
</dbReference>
<dbReference type="CDD" id="cd06850">
    <property type="entry name" value="biotinyl_domain"/>
    <property type="match status" value="1"/>
</dbReference>
<dbReference type="PANTHER" id="PTHR45266:SF3">
    <property type="entry name" value="OXALOACETATE DECARBOXYLASE ALPHA CHAIN"/>
    <property type="match status" value="1"/>
</dbReference>
<dbReference type="SUPFAM" id="SSF51230">
    <property type="entry name" value="Single hybrid motif"/>
    <property type="match status" value="1"/>
</dbReference>
<organism evidence="3 4">
    <name type="scientific">Dokdonia pacifica</name>
    <dbReference type="NCBI Taxonomy" id="1627892"/>
    <lineage>
        <taxon>Bacteria</taxon>
        <taxon>Pseudomonadati</taxon>
        <taxon>Bacteroidota</taxon>
        <taxon>Flavobacteriia</taxon>
        <taxon>Flavobacteriales</taxon>
        <taxon>Flavobacteriaceae</taxon>
        <taxon>Dokdonia</taxon>
    </lineage>
</organism>
<protein>
    <submittedName>
        <fullName evidence="3">Biotin-requiring enzyme</fullName>
    </submittedName>
</protein>
<sequence length="165" mass="18136">MSKNYKTTVNQEFEFDISASALSELDAVQTTKTGYHILHDNTSYKAEIVTSDFTKKTYQVLVNNRTYEVAIADAVDILIKDMGFSVGGSKQSNALTAPMPGLILDVQVTPGQEVKEGDTLVILSAMKMENSFVSHMDGIIKAVHVTKDDAVDKGQLLIEFEEINN</sequence>
<dbReference type="PANTHER" id="PTHR45266">
    <property type="entry name" value="OXALOACETATE DECARBOXYLASE ALPHA CHAIN"/>
    <property type="match status" value="1"/>
</dbReference>
<dbReference type="Proteomes" id="UP000198379">
    <property type="component" value="Unassembled WGS sequence"/>
</dbReference>
<dbReference type="Gene3D" id="2.40.50.100">
    <property type="match status" value="1"/>
</dbReference>
<reference evidence="3 4" key="1">
    <citation type="submission" date="2017-06" db="EMBL/GenBank/DDBJ databases">
        <authorList>
            <person name="Kim H.J."/>
            <person name="Triplett B.A."/>
        </authorList>
    </citation>
    <scope>NUCLEOTIDE SEQUENCE [LARGE SCALE GENOMIC DNA]</scope>
    <source>
        <strain evidence="3 4">DSM 25597</strain>
    </source>
</reference>
<keyword evidence="1" id="KW-0092">Biotin</keyword>
<dbReference type="RefSeq" id="WP_089370006.1">
    <property type="nucleotide sequence ID" value="NZ_BMEP01000002.1"/>
</dbReference>
<dbReference type="PROSITE" id="PS50968">
    <property type="entry name" value="BIOTINYL_LIPOYL"/>
    <property type="match status" value="1"/>
</dbReference>
<accession>A0A238W6W0</accession>